<evidence type="ECO:0000256" key="1">
    <source>
        <dbReference type="SAM" id="SignalP"/>
    </source>
</evidence>
<accession>A0A363UQ29</accession>
<dbReference type="Gene3D" id="2.50.20.10">
    <property type="entry name" value="Lipoprotein localisation LolA/LolB/LppX"/>
    <property type="match status" value="1"/>
</dbReference>
<gene>
    <name evidence="3" type="ORF">DEH80_00295</name>
</gene>
<dbReference type="CDD" id="cd16329">
    <property type="entry name" value="LolA_like"/>
    <property type="match status" value="1"/>
</dbReference>
<organism evidence="3 4">
    <name type="scientific">Abyssibacter profundi</name>
    <dbReference type="NCBI Taxonomy" id="2182787"/>
    <lineage>
        <taxon>Bacteria</taxon>
        <taxon>Pseudomonadati</taxon>
        <taxon>Pseudomonadota</taxon>
        <taxon>Gammaproteobacteria</taxon>
        <taxon>Chromatiales</taxon>
        <taxon>Oceanococcaceae</taxon>
        <taxon>Abyssibacter</taxon>
    </lineage>
</organism>
<reference evidence="3 4" key="1">
    <citation type="submission" date="2018-05" db="EMBL/GenBank/DDBJ databases">
        <title>Abyssibacter profundi OUC007T gen. nov., sp. nov, a marine bacterium isolated from seawater of the Mariana Trench.</title>
        <authorList>
            <person name="Zhou S."/>
        </authorList>
    </citation>
    <scope>NUCLEOTIDE SEQUENCE [LARGE SCALE GENOMIC DNA]</scope>
    <source>
        <strain evidence="3 4">OUC007</strain>
    </source>
</reference>
<dbReference type="Pfam" id="PF17131">
    <property type="entry name" value="LolA_like"/>
    <property type="match status" value="1"/>
</dbReference>
<sequence>MSNFITARGRLAATLLFAVCLPAAAQTATPTAEELARCARANAPSETFKQHAELETVRADGDARTLYIRLLARKSRDGVDANLRVLNPPDLSGMSFLVLADAEDGDAMFTYVPALQRSRRVSGNASSQSLWGTDFTYADVRQLLGTVDGGTATRQPDSTYRDEPVHVLDLVPAATAEVDYARIIMALEPANCVPVHVRFINHADAVIRELEVDPTSIEQAGERHFARRMTMYNRQTQSRTRVELSRVEFDESIPRRAFHPRGYESVD</sequence>
<comment type="caution">
    <text evidence="3">The sequence shown here is derived from an EMBL/GenBank/DDBJ whole genome shotgun (WGS) entry which is preliminary data.</text>
</comment>
<evidence type="ECO:0000259" key="2">
    <source>
        <dbReference type="Pfam" id="PF17131"/>
    </source>
</evidence>
<feature type="signal peptide" evidence="1">
    <location>
        <begin position="1"/>
        <end position="25"/>
    </location>
</feature>
<feature type="domain" description="Uncharacterized protein TP-0789" evidence="2">
    <location>
        <begin position="83"/>
        <end position="261"/>
    </location>
</feature>
<dbReference type="OrthoDB" id="9803781at2"/>
<protein>
    <recommendedName>
        <fullName evidence="2">Uncharacterized protein TP-0789 domain-containing protein</fullName>
    </recommendedName>
</protein>
<name>A0A363UQ29_9GAMM</name>
<dbReference type="RefSeq" id="WP_109718473.1">
    <property type="nucleotide sequence ID" value="NZ_QEQK01000001.1"/>
</dbReference>
<keyword evidence="4" id="KW-1185">Reference proteome</keyword>
<keyword evidence="1" id="KW-0732">Signal</keyword>
<evidence type="ECO:0000313" key="4">
    <source>
        <dbReference type="Proteomes" id="UP000251800"/>
    </source>
</evidence>
<dbReference type="Proteomes" id="UP000251800">
    <property type="component" value="Unassembled WGS sequence"/>
</dbReference>
<evidence type="ECO:0000313" key="3">
    <source>
        <dbReference type="EMBL" id="PWN57617.1"/>
    </source>
</evidence>
<dbReference type="EMBL" id="QEQK01000001">
    <property type="protein sequence ID" value="PWN57617.1"/>
    <property type="molecule type" value="Genomic_DNA"/>
</dbReference>
<feature type="chain" id="PRO_5016900562" description="Uncharacterized protein TP-0789 domain-containing protein" evidence="1">
    <location>
        <begin position="26"/>
        <end position="267"/>
    </location>
</feature>
<dbReference type="InterPro" id="IPR033399">
    <property type="entry name" value="TP_0789-like"/>
</dbReference>
<proteinExistence type="predicted"/>
<dbReference type="AlphaFoldDB" id="A0A363UQ29"/>